<keyword evidence="2" id="KW-1185">Reference proteome</keyword>
<sequence>MRPAHRWTAVAVGTALLVGIPLAVRARPAEDSGISAVDLLAKVEAGADHPYSGYVESLGTLQLPTADRFTDVGQLFGERTRMRVWWRSADAWRVDKLLTTGEQDLVHNAQGTTRWRYEQHDATLSRDPSIRLPRTADLVPPAVAKLLLDDVDASEVRRLPARRVAGVDAPGLRLQPAAPQSSIDHVDVWADPRSGVALRVEVVAKGATRPAFTTAFRQFDARTPPPSRTEFEPPAGAEYRFDDVLDIADAANQYAPILPPDVVAGLAESPQADGAVGVYGSGVTRLLAVPMRGREAGPLREQLLRTLGVRTVDSGTLVTLGPLGVLLTGTEGEGGWLIAGTVTPDTLTRAADDLFANTVYVSTR</sequence>
<protein>
    <submittedName>
        <fullName evidence="1">Transcriptional regulator</fullName>
    </submittedName>
</protein>
<reference evidence="1" key="1">
    <citation type="submission" date="2020-11" db="EMBL/GenBank/DDBJ databases">
        <title>Nocardioides sp. nov., isolated from Soil of Cynanchum wilfordii Hemsley rhizosphere.</title>
        <authorList>
            <person name="Lee J.-S."/>
            <person name="Suh M.K."/>
            <person name="Kim J.-S."/>
        </authorList>
    </citation>
    <scope>NUCLEOTIDE SEQUENCE</scope>
    <source>
        <strain evidence="1">KCTC 19275</strain>
    </source>
</reference>
<comment type="caution">
    <text evidence="1">The sequence shown here is derived from an EMBL/GenBank/DDBJ whole genome shotgun (WGS) entry which is preliminary data.</text>
</comment>
<dbReference type="Proteomes" id="UP000640489">
    <property type="component" value="Unassembled WGS sequence"/>
</dbReference>
<proteinExistence type="predicted"/>
<name>A0A930YEW8_9ACTN</name>
<evidence type="ECO:0000313" key="1">
    <source>
        <dbReference type="EMBL" id="MBF4764188.1"/>
    </source>
</evidence>
<dbReference type="RefSeq" id="WP_194707378.1">
    <property type="nucleotide sequence ID" value="NZ_JADKPN010000008.1"/>
</dbReference>
<dbReference type="Gene3D" id="2.50.20.10">
    <property type="entry name" value="Lipoprotein localisation LolA/LolB/LppX"/>
    <property type="match status" value="1"/>
</dbReference>
<gene>
    <name evidence="1" type="ORF">ISU07_13725</name>
</gene>
<dbReference type="EMBL" id="JADKPN010000008">
    <property type="protein sequence ID" value="MBF4764188.1"/>
    <property type="molecule type" value="Genomic_DNA"/>
</dbReference>
<evidence type="ECO:0000313" key="2">
    <source>
        <dbReference type="Proteomes" id="UP000640489"/>
    </source>
</evidence>
<organism evidence="1 2">
    <name type="scientific">Nocardioides islandensis</name>
    <dbReference type="NCBI Taxonomy" id="433663"/>
    <lineage>
        <taxon>Bacteria</taxon>
        <taxon>Bacillati</taxon>
        <taxon>Actinomycetota</taxon>
        <taxon>Actinomycetes</taxon>
        <taxon>Propionibacteriales</taxon>
        <taxon>Nocardioidaceae</taxon>
        <taxon>Nocardioides</taxon>
    </lineage>
</organism>
<accession>A0A930YEW8</accession>
<dbReference type="AlphaFoldDB" id="A0A930YEW8"/>